<evidence type="ECO:0000313" key="7">
    <source>
        <dbReference type="EMBL" id="KZN52067.1"/>
    </source>
</evidence>
<dbReference type="PROSITE" id="PS51219">
    <property type="entry name" value="DPCK"/>
    <property type="match status" value="1"/>
</dbReference>
<dbReference type="PATRIC" id="fig|1365251.3.peg.1496"/>
<dbReference type="HAMAP" id="MF_00376">
    <property type="entry name" value="Dephospho_CoA_kinase"/>
    <property type="match status" value="1"/>
</dbReference>
<dbReference type="EC" id="2.7.1.24" evidence="5 6"/>
<dbReference type="CDD" id="cd02022">
    <property type="entry name" value="DPCK"/>
    <property type="match status" value="1"/>
</dbReference>
<proteinExistence type="inferred from homology"/>
<evidence type="ECO:0000313" key="8">
    <source>
        <dbReference type="Proteomes" id="UP000076503"/>
    </source>
</evidence>
<dbReference type="EMBL" id="AUXZ01000064">
    <property type="protein sequence ID" value="KZN52067.1"/>
    <property type="molecule type" value="Genomic_DNA"/>
</dbReference>
<keyword evidence="4 5" id="KW-0173">Coenzyme A biosynthesis</keyword>
<name>A0A167FCS1_9GAMM</name>
<comment type="function">
    <text evidence="5">Catalyzes the phosphorylation of the 3'-hydroxyl group of dephosphocoenzyme A to form coenzyme A.</text>
</comment>
<evidence type="ECO:0000256" key="3">
    <source>
        <dbReference type="ARBA" id="ARBA00022840"/>
    </source>
</evidence>
<evidence type="ECO:0000256" key="4">
    <source>
        <dbReference type="ARBA" id="ARBA00022993"/>
    </source>
</evidence>
<sequence length="201" mass="22160">MSSWILGLTGGIGAGKTAATRHFESLGIDVVDADIVAREVVMPGTTGLKSIVERFGSNILSSEGTLDRAKLRNIIFNDETEKTWLNELLHPLIRAQMLSELANAASPYCILCAPLLFENGLEKLCHKTLLIDVPNDVQIARTSARDKVSQEQVKNIIAAQMSREDKCLKADYIIDNNRPLTEVQVELDNLHQTFLTASKTN</sequence>
<comment type="similarity">
    <text evidence="1 5">Belongs to the CoaE family.</text>
</comment>
<dbReference type="GO" id="GO:0015937">
    <property type="term" value="P:coenzyme A biosynthetic process"/>
    <property type="evidence" value="ECO:0007669"/>
    <property type="project" value="UniProtKB-UniRule"/>
</dbReference>
<comment type="caution">
    <text evidence="7">The sequence shown here is derived from an EMBL/GenBank/DDBJ whole genome shotgun (WGS) entry which is preliminary data.</text>
</comment>
<evidence type="ECO:0000256" key="2">
    <source>
        <dbReference type="ARBA" id="ARBA00022741"/>
    </source>
</evidence>
<dbReference type="InterPro" id="IPR001977">
    <property type="entry name" value="Depp_CoAkinase"/>
</dbReference>
<dbReference type="GO" id="GO:0005737">
    <property type="term" value="C:cytoplasm"/>
    <property type="evidence" value="ECO:0007669"/>
    <property type="project" value="UniProtKB-SubCell"/>
</dbReference>
<dbReference type="PANTHER" id="PTHR10695:SF46">
    <property type="entry name" value="BIFUNCTIONAL COENZYME A SYNTHASE-RELATED"/>
    <property type="match status" value="1"/>
</dbReference>
<evidence type="ECO:0000256" key="1">
    <source>
        <dbReference type="ARBA" id="ARBA00009018"/>
    </source>
</evidence>
<keyword evidence="5" id="KW-0808">Transferase</keyword>
<feature type="binding site" evidence="5">
    <location>
        <begin position="13"/>
        <end position="18"/>
    </location>
    <ligand>
        <name>ATP</name>
        <dbReference type="ChEBI" id="CHEBI:30616"/>
    </ligand>
</feature>
<dbReference type="Proteomes" id="UP000076503">
    <property type="component" value="Unassembled WGS sequence"/>
</dbReference>
<dbReference type="Gene3D" id="3.40.50.300">
    <property type="entry name" value="P-loop containing nucleotide triphosphate hydrolases"/>
    <property type="match status" value="1"/>
</dbReference>
<organism evidence="7 8">
    <name type="scientific">Pseudoalteromonas luteoviolacea H33</name>
    <dbReference type="NCBI Taxonomy" id="1365251"/>
    <lineage>
        <taxon>Bacteria</taxon>
        <taxon>Pseudomonadati</taxon>
        <taxon>Pseudomonadota</taxon>
        <taxon>Gammaproteobacteria</taxon>
        <taxon>Alteromonadales</taxon>
        <taxon>Pseudoalteromonadaceae</taxon>
        <taxon>Pseudoalteromonas</taxon>
    </lineage>
</organism>
<evidence type="ECO:0000256" key="5">
    <source>
        <dbReference type="HAMAP-Rule" id="MF_00376"/>
    </source>
</evidence>
<gene>
    <name evidence="5" type="primary">coaE</name>
    <name evidence="7" type="ORF">N476_01675</name>
</gene>
<reference evidence="7 8" key="1">
    <citation type="submission" date="2013-07" db="EMBL/GenBank/DDBJ databases">
        <title>Comparative Genomic and Metabolomic Analysis of Twelve Strains of Pseudoalteromonas luteoviolacea.</title>
        <authorList>
            <person name="Vynne N.G."/>
            <person name="Mansson M."/>
            <person name="Gram L."/>
        </authorList>
    </citation>
    <scope>NUCLEOTIDE SEQUENCE [LARGE SCALE GENOMIC DNA]</scope>
    <source>
        <strain evidence="7 8">H33</strain>
    </source>
</reference>
<keyword evidence="2 5" id="KW-0547">Nucleotide-binding</keyword>
<keyword evidence="5" id="KW-0963">Cytoplasm</keyword>
<dbReference type="AlphaFoldDB" id="A0A167FCS1"/>
<dbReference type="GO" id="GO:0005524">
    <property type="term" value="F:ATP binding"/>
    <property type="evidence" value="ECO:0007669"/>
    <property type="project" value="UniProtKB-UniRule"/>
</dbReference>
<dbReference type="OrthoDB" id="9812943at2"/>
<dbReference type="Pfam" id="PF01121">
    <property type="entry name" value="CoaE"/>
    <property type="match status" value="1"/>
</dbReference>
<accession>A0A167FCS1</accession>
<dbReference type="PANTHER" id="PTHR10695">
    <property type="entry name" value="DEPHOSPHO-COA KINASE-RELATED"/>
    <property type="match status" value="1"/>
</dbReference>
<dbReference type="InterPro" id="IPR027417">
    <property type="entry name" value="P-loop_NTPase"/>
</dbReference>
<dbReference type="GO" id="GO:0004140">
    <property type="term" value="F:dephospho-CoA kinase activity"/>
    <property type="evidence" value="ECO:0007669"/>
    <property type="project" value="UniProtKB-UniRule"/>
</dbReference>
<dbReference type="SUPFAM" id="SSF52540">
    <property type="entry name" value="P-loop containing nucleoside triphosphate hydrolases"/>
    <property type="match status" value="1"/>
</dbReference>
<comment type="catalytic activity">
    <reaction evidence="5">
        <text>3'-dephospho-CoA + ATP = ADP + CoA + H(+)</text>
        <dbReference type="Rhea" id="RHEA:18245"/>
        <dbReference type="ChEBI" id="CHEBI:15378"/>
        <dbReference type="ChEBI" id="CHEBI:30616"/>
        <dbReference type="ChEBI" id="CHEBI:57287"/>
        <dbReference type="ChEBI" id="CHEBI:57328"/>
        <dbReference type="ChEBI" id="CHEBI:456216"/>
        <dbReference type="EC" id="2.7.1.24"/>
    </reaction>
</comment>
<protein>
    <recommendedName>
        <fullName evidence="5 6">Dephospho-CoA kinase</fullName>
        <ecNumber evidence="5 6">2.7.1.24</ecNumber>
    </recommendedName>
    <alternativeName>
        <fullName evidence="5">Dephosphocoenzyme A kinase</fullName>
    </alternativeName>
</protein>
<dbReference type="UniPathway" id="UPA00241">
    <property type="reaction ID" value="UER00356"/>
</dbReference>
<evidence type="ECO:0000256" key="6">
    <source>
        <dbReference type="NCBIfam" id="TIGR00152"/>
    </source>
</evidence>
<keyword evidence="3 5" id="KW-0067">ATP-binding</keyword>
<comment type="pathway">
    <text evidence="5">Cofactor biosynthesis; coenzyme A biosynthesis; CoA from (R)-pantothenate: step 5/5.</text>
</comment>
<dbReference type="RefSeq" id="WP_063361083.1">
    <property type="nucleotide sequence ID" value="NZ_AUXZ01000064.1"/>
</dbReference>
<keyword evidence="5" id="KW-0418">Kinase</keyword>
<comment type="subcellular location">
    <subcellularLocation>
        <location evidence="5">Cytoplasm</location>
    </subcellularLocation>
</comment>
<dbReference type="NCBIfam" id="TIGR00152">
    <property type="entry name" value="dephospho-CoA kinase"/>
    <property type="match status" value="1"/>
</dbReference>